<keyword evidence="17 18" id="KW-0472">Membrane</keyword>
<keyword evidence="11 18" id="KW-0067">ATP-binding</keyword>
<organism evidence="20 21">
    <name type="scientific">Acetobacter estunensis</name>
    <dbReference type="NCBI Taxonomy" id="104097"/>
    <lineage>
        <taxon>Bacteria</taxon>
        <taxon>Pseudomonadati</taxon>
        <taxon>Pseudomonadota</taxon>
        <taxon>Alphaproteobacteria</taxon>
        <taxon>Acetobacterales</taxon>
        <taxon>Acetobacteraceae</taxon>
        <taxon>Acetobacter</taxon>
    </lineage>
</organism>
<proteinExistence type="inferred from homology"/>
<dbReference type="FunFam" id="2.70.150.10:FF:000020">
    <property type="entry name" value="Copper-exporting P-type ATPase A"/>
    <property type="match status" value="1"/>
</dbReference>
<dbReference type="CDD" id="cd02094">
    <property type="entry name" value="P-type_ATPase_Cu-like"/>
    <property type="match status" value="1"/>
</dbReference>
<dbReference type="Pfam" id="PF00403">
    <property type="entry name" value="HMA"/>
    <property type="match status" value="2"/>
</dbReference>
<dbReference type="NCBIfam" id="TIGR01511">
    <property type="entry name" value="ATPase-IB1_Cu"/>
    <property type="match status" value="1"/>
</dbReference>
<dbReference type="Gene3D" id="3.40.1110.10">
    <property type="entry name" value="Calcium-transporting ATPase, cytoplasmic domain N"/>
    <property type="match status" value="1"/>
</dbReference>
<evidence type="ECO:0000256" key="18">
    <source>
        <dbReference type="RuleBase" id="RU362081"/>
    </source>
</evidence>
<dbReference type="InterPro" id="IPR027256">
    <property type="entry name" value="P-typ_ATPase_IB"/>
</dbReference>
<evidence type="ECO:0000256" key="17">
    <source>
        <dbReference type="ARBA" id="ARBA00023136"/>
    </source>
</evidence>
<evidence type="ECO:0000256" key="11">
    <source>
        <dbReference type="ARBA" id="ARBA00022840"/>
    </source>
</evidence>
<keyword evidence="15" id="KW-0186">Copper</keyword>
<dbReference type="Pfam" id="PF00122">
    <property type="entry name" value="E1-E2_ATPase"/>
    <property type="match status" value="1"/>
</dbReference>
<keyword evidence="9 18" id="KW-0547">Nucleotide-binding</keyword>
<dbReference type="PANTHER" id="PTHR43520">
    <property type="entry name" value="ATP7, ISOFORM B"/>
    <property type="match status" value="1"/>
</dbReference>
<evidence type="ECO:0000256" key="2">
    <source>
        <dbReference type="ARBA" id="ARBA00006024"/>
    </source>
</evidence>
<dbReference type="InterPro" id="IPR008250">
    <property type="entry name" value="ATPase_P-typ_transduc_dom_A_sf"/>
</dbReference>
<comment type="caution">
    <text evidence="20">The sequence shown here is derived from an EMBL/GenBank/DDBJ whole genome shotgun (WGS) entry which is preliminary data.</text>
</comment>
<dbReference type="InterPro" id="IPR023214">
    <property type="entry name" value="HAD_sf"/>
</dbReference>
<keyword evidence="8" id="KW-0677">Repeat</keyword>
<evidence type="ECO:0000313" key="20">
    <source>
        <dbReference type="EMBL" id="NHO53179.1"/>
    </source>
</evidence>
<evidence type="ECO:0000256" key="16">
    <source>
        <dbReference type="ARBA" id="ARBA00023065"/>
    </source>
</evidence>
<dbReference type="InterPro" id="IPR036412">
    <property type="entry name" value="HAD-like_sf"/>
</dbReference>
<dbReference type="PRINTS" id="PR00119">
    <property type="entry name" value="CATATPASE"/>
</dbReference>
<comment type="subcellular location">
    <subcellularLocation>
        <location evidence="1">Cell membrane</location>
        <topology evidence="1">Multi-pass membrane protein</topology>
    </subcellularLocation>
</comment>
<dbReference type="GO" id="GO:0016887">
    <property type="term" value="F:ATP hydrolysis activity"/>
    <property type="evidence" value="ECO:0007669"/>
    <property type="project" value="InterPro"/>
</dbReference>
<reference evidence="20" key="1">
    <citation type="submission" date="2019-11" db="EMBL/GenBank/DDBJ databases">
        <title>Description of new Acetobacter species.</title>
        <authorList>
            <person name="Cleenwerck I."/>
            <person name="Sombolestani A.S."/>
        </authorList>
    </citation>
    <scope>NUCLEOTIDE SEQUENCE</scope>
    <source>
        <strain evidence="20">LMG 1626</strain>
    </source>
</reference>
<keyword evidence="13" id="KW-1278">Translocase</keyword>
<dbReference type="GO" id="GO:0005507">
    <property type="term" value="F:copper ion binding"/>
    <property type="evidence" value="ECO:0007669"/>
    <property type="project" value="InterPro"/>
</dbReference>
<keyword evidence="21" id="KW-1185">Reference proteome</keyword>
<dbReference type="SFLD" id="SFLDS00003">
    <property type="entry name" value="Haloacid_Dehalogenase"/>
    <property type="match status" value="1"/>
</dbReference>
<dbReference type="NCBIfam" id="TIGR01525">
    <property type="entry name" value="ATPase-IB_hvy"/>
    <property type="match status" value="1"/>
</dbReference>
<sequence>MPSTSDVLRHLPIEGMTCASCVGRVEKVLRRVEGVKDVSANLATESADVTADASVTLPTLVRAITAAGYGVPAQTVDLAIDGMTCASCVGRVEKVLRAVPGVQDVSVNLATEQAIVTGQADASDLIAAVERAGYDARITEDGGRDIGEAAERRQAETVSLTRAFILALVFTLPVFLMEMGGHMIPGFHHLLDHVIGMRTNWILQFILTSIVLFVPGWRFLRTGFVALVHLAPEMNSLVAIGSLAAWGYSVIATFAPRLLPAGAVQVYYEAAAVIVTLILLGRLLEARAKGRTSDAIRKLAGLQARAAVVLRNGTPAEVPVGEVKSGDLVLIRPGERIPVDGVVAEGESYVDQSMITGEPVPVARHSGESVVGGTVNQNGTLTVRATSVEEASTLAQIIRMVQDAQASKLPIQGLVDRVTMWFVPIILLIAAVTFVIWLVFGPTPALGVALVRAVSVLIVACPCAMGLATPTSVMVGTGRGAELGVLFRKGEALQTLKDTKVVAFDKTGTLTQGHPELTDMTVAEGFEREEVLRLAAAVEARSEHPIARAIVAAVGNTVLPDVSAFESVTGGGVRASVEGRTVAVGADRYMRDLGLDVAAFASQAVHLGELGRTPLYVALDGRLTAILAVADALRPTTVATITHLHAMGLRTAMVTGDNAHTASAIARQAGIDTVVAEVLPAGKVEAIRKLKVADGLLAYVGDGINDAPALAEADVGMAMGSGTDIAMEAADVVLMSGNPETVCTAIALSRAVIANIRQNLFWAFAYNTALVPLAAGVFEPLFGWQMSPVFSAGAMAFSSVFVVGNALRLRRFSPR</sequence>
<dbReference type="InterPro" id="IPR001757">
    <property type="entry name" value="P_typ_ATPase"/>
</dbReference>
<evidence type="ECO:0000256" key="13">
    <source>
        <dbReference type="ARBA" id="ARBA00022967"/>
    </source>
</evidence>
<dbReference type="NCBIfam" id="TIGR00003">
    <property type="entry name" value="copper ion binding protein"/>
    <property type="match status" value="2"/>
</dbReference>
<dbReference type="SFLD" id="SFLDG00002">
    <property type="entry name" value="C1.7:_P-type_atpase_like"/>
    <property type="match status" value="1"/>
</dbReference>
<feature type="transmembrane region" description="Helical" evidence="18">
    <location>
        <begin position="232"/>
        <end position="254"/>
    </location>
</feature>
<dbReference type="RefSeq" id="WP_166313312.1">
    <property type="nucleotide sequence ID" value="NZ_WOTH01000005.1"/>
</dbReference>
<dbReference type="InterPro" id="IPR044492">
    <property type="entry name" value="P_typ_ATPase_HD_dom"/>
</dbReference>
<dbReference type="InterPro" id="IPR017969">
    <property type="entry name" value="Heavy-metal-associated_CS"/>
</dbReference>
<dbReference type="Pfam" id="PF00702">
    <property type="entry name" value="Hydrolase"/>
    <property type="match status" value="1"/>
</dbReference>
<feature type="transmembrane region" description="Helical" evidence="18">
    <location>
        <begin position="790"/>
        <end position="809"/>
    </location>
</feature>
<dbReference type="Proteomes" id="UP000597459">
    <property type="component" value="Unassembled WGS sequence"/>
</dbReference>
<evidence type="ECO:0000256" key="12">
    <source>
        <dbReference type="ARBA" id="ARBA00022842"/>
    </source>
</evidence>
<keyword evidence="14 18" id="KW-1133">Transmembrane helix</keyword>
<feature type="transmembrane region" description="Helical" evidence="18">
    <location>
        <begin position="266"/>
        <end position="284"/>
    </location>
</feature>
<dbReference type="GO" id="GO:0140581">
    <property type="term" value="F:P-type monovalent copper transporter activity"/>
    <property type="evidence" value="ECO:0007669"/>
    <property type="project" value="UniProtKB-EC"/>
</dbReference>
<dbReference type="Gene3D" id="3.30.70.100">
    <property type="match status" value="2"/>
</dbReference>
<keyword evidence="16" id="KW-0406">Ion transport</keyword>
<dbReference type="GO" id="GO:0005886">
    <property type="term" value="C:plasma membrane"/>
    <property type="evidence" value="ECO:0007669"/>
    <property type="project" value="UniProtKB-SubCell"/>
</dbReference>
<feature type="transmembrane region" description="Helical" evidence="18">
    <location>
        <begin position="446"/>
        <end position="469"/>
    </location>
</feature>
<dbReference type="GO" id="GO:0055070">
    <property type="term" value="P:copper ion homeostasis"/>
    <property type="evidence" value="ECO:0007669"/>
    <property type="project" value="TreeGrafter"/>
</dbReference>
<evidence type="ECO:0000256" key="1">
    <source>
        <dbReference type="ARBA" id="ARBA00004651"/>
    </source>
</evidence>
<dbReference type="Gene3D" id="2.70.150.10">
    <property type="entry name" value="Calcium-transporting ATPase, cytoplasmic transduction domain A"/>
    <property type="match status" value="1"/>
</dbReference>
<feature type="domain" description="HMA" evidence="19">
    <location>
        <begin position="7"/>
        <end position="72"/>
    </location>
</feature>
<feature type="transmembrane region" description="Helical" evidence="18">
    <location>
        <begin position="418"/>
        <end position="440"/>
    </location>
</feature>
<evidence type="ECO:0000259" key="19">
    <source>
        <dbReference type="PROSITE" id="PS50846"/>
    </source>
</evidence>
<dbReference type="PROSITE" id="PS01047">
    <property type="entry name" value="HMA_1"/>
    <property type="match status" value="2"/>
</dbReference>
<dbReference type="InterPro" id="IPR023299">
    <property type="entry name" value="ATPase_P-typ_cyto_dom_N"/>
</dbReference>
<accession>A0A967B695</accession>
<name>A0A967B695_9PROT</name>
<evidence type="ECO:0000256" key="15">
    <source>
        <dbReference type="ARBA" id="ARBA00023008"/>
    </source>
</evidence>
<dbReference type="GO" id="GO:0060003">
    <property type="term" value="P:copper ion export"/>
    <property type="evidence" value="ECO:0007669"/>
    <property type="project" value="UniProtKB-ARBA"/>
</dbReference>
<dbReference type="Gene3D" id="3.40.50.1000">
    <property type="entry name" value="HAD superfamily/HAD-like"/>
    <property type="match status" value="1"/>
</dbReference>
<feature type="domain" description="HMA" evidence="19">
    <location>
        <begin position="74"/>
        <end position="137"/>
    </location>
</feature>
<dbReference type="PROSITE" id="PS50846">
    <property type="entry name" value="HMA_2"/>
    <property type="match status" value="2"/>
</dbReference>
<dbReference type="SUPFAM" id="SSF55008">
    <property type="entry name" value="HMA, heavy metal-associated domain"/>
    <property type="match status" value="2"/>
</dbReference>
<evidence type="ECO:0000256" key="4">
    <source>
        <dbReference type="ARBA" id="ARBA00022448"/>
    </source>
</evidence>
<evidence type="ECO:0000313" key="21">
    <source>
        <dbReference type="Proteomes" id="UP000597459"/>
    </source>
</evidence>
<dbReference type="SUPFAM" id="SSF56784">
    <property type="entry name" value="HAD-like"/>
    <property type="match status" value="1"/>
</dbReference>
<dbReference type="SUPFAM" id="SSF81665">
    <property type="entry name" value="Calcium ATPase, transmembrane domain M"/>
    <property type="match status" value="1"/>
</dbReference>
<dbReference type="InterPro" id="IPR059000">
    <property type="entry name" value="ATPase_P-type_domA"/>
</dbReference>
<keyword evidence="12" id="KW-0460">Magnesium</keyword>
<dbReference type="GO" id="GO:0043682">
    <property type="term" value="F:P-type divalent copper transporter activity"/>
    <property type="evidence" value="ECO:0007669"/>
    <property type="project" value="TreeGrafter"/>
</dbReference>
<comment type="similarity">
    <text evidence="2 18">Belongs to the cation transport ATPase (P-type) (TC 3.A.3) family. Type IB subfamily.</text>
</comment>
<evidence type="ECO:0000256" key="9">
    <source>
        <dbReference type="ARBA" id="ARBA00022741"/>
    </source>
</evidence>
<dbReference type="PRINTS" id="PR00942">
    <property type="entry name" value="CUATPASEI"/>
</dbReference>
<dbReference type="InterPro" id="IPR023298">
    <property type="entry name" value="ATPase_P-typ_TM_dom_sf"/>
</dbReference>
<dbReference type="InterPro" id="IPR006122">
    <property type="entry name" value="HMA_Cu_ion-bd"/>
</dbReference>
<dbReference type="CDD" id="cd00371">
    <property type="entry name" value="HMA"/>
    <property type="match status" value="2"/>
</dbReference>
<keyword evidence="4" id="KW-0813">Transport</keyword>
<dbReference type="InterPro" id="IPR018303">
    <property type="entry name" value="ATPase_P-typ_P_site"/>
</dbReference>
<keyword evidence="6 18" id="KW-0812">Transmembrane</keyword>
<dbReference type="PROSITE" id="PS00154">
    <property type="entry name" value="ATPASE_E1_E2"/>
    <property type="match status" value="1"/>
</dbReference>
<keyword evidence="7 18" id="KW-0479">Metal-binding</keyword>
<dbReference type="PANTHER" id="PTHR43520:SF8">
    <property type="entry name" value="P-TYPE CU(+) TRANSPORTER"/>
    <property type="match status" value="1"/>
</dbReference>
<dbReference type="EMBL" id="WOTH01000005">
    <property type="protein sequence ID" value="NHO53179.1"/>
    <property type="molecule type" value="Genomic_DNA"/>
</dbReference>
<dbReference type="InterPro" id="IPR006121">
    <property type="entry name" value="HMA_dom"/>
</dbReference>
<evidence type="ECO:0000256" key="3">
    <source>
        <dbReference type="ARBA" id="ARBA00012517"/>
    </source>
</evidence>
<dbReference type="AlphaFoldDB" id="A0A967B695"/>
<evidence type="ECO:0000256" key="7">
    <source>
        <dbReference type="ARBA" id="ARBA00022723"/>
    </source>
</evidence>
<dbReference type="SFLD" id="SFLDF00027">
    <property type="entry name" value="p-type_atpase"/>
    <property type="match status" value="1"/>
</dbReference>
<keyword evidence="5 18" id="KW-1003">Cell membrane</keyword>
<feature type="transmembrane region" description="Helical" evidence="18">
    <location>
        <begin position="760"/>
        <end position="778"/>
    </location>
</feature>
<dbReference type="PRINTS" id="PR00943">
    <property type="entry name" value="CUATPASE"/>
</dbReference>
<dbReference type="EC" id="7.2.2.8" evidence="3"/>
<protein>
    <recommendedName>
        <fullName evidence="3">P-type Cu(+) transporter</fullName>
        <ecNumber evidence="3">7.2.2.8</ecNumber>
    </recommendedName>
</protein>
<feature type="transmembrane region" description="Helical" evidence="18">
    <location>
        <begin position="163"/>
        <end position="181"/>
    </location>
</feature>
<dbReference type="SUPFAM" id="SSF81653">
    <property type="entry name" value="Calcium ATPase, transduction domain A"/>
    <property type="match status" value="1"/>
</dbReference>
<dbReference type="InterPro" id="IPR036163">
    <property type="entry name" value="HMA_dom_sf"/>
</dbReference>
<feature type="transmembrane region" description="Helical" evidence="18">
    <location>
        <begin position="201"/>
        <end position="220"/>
    </location>
</feature>
<keyword evidence="10" id="KW-0187">Copper transport</keyword>
<dbReference type="NCBIfam" id="TIGR01494">
    <property type="entry name" value="ATPase_P-type"/>
    <property type="match status" value="1"/>
</dbReference>
<evidence type="ECO:0000256" key="14">
    <source>
        <dbReference type="ARBA" id="ARBA00022989"/>
    </source>
</evidence>
<evidence type="ECO:0000256" key="8">
    <source>
        <dbReference type="ARBA" id="ARBA00022737"/>
    </source>
</evidence>
<evidence type="ECO:0000256" key="5">
    <source>
        <dbReference type="ARBA" id="ARBA00022475"/>
    </source>
</evidence>
<dbReference type="FunFam" id="3.30.70.100:FF:000005">
    <property type="entry name" value="Copper-exporting P-type ATPase A"/>
    <property type="match status" value="2"/>
</dbReference>
<evidence type="ECO:0000256" key="10">
    <source>
        <dbReference type="ARBA" id="ARBA00022796"/>
    </source>
</evidence>
<evidence type="ECO:0000256" key="6">
    <source>
        <dbReference type="ARBA" id="ARBA00022692"/>
    </source>
</evidence>
<dbReference type="GO" id="GO:0005524">
    <property type="term" value="F:ATP binding"/>
    <property type="evidence" value="ECO:0007669"/>
    <property type="project" value="UniProtKB-UniRule"/>
</dbReference>
<gene>
    <name evidence="20" type="ORF">GOB87_04285</name>
</gene>